<keyword evidence="2" id="KW-1185">Reference proteome</keyword>
<gene>
    <name evidence="1" type="ORF">HPB50_022226</name>
</gene>
<organism evidence="1 2">
    <name type="scientific">Hyalomma asiaticum</name>
    <name type="common">Tick</name>
    <dbReference type="NCBI Taxonomy" id="266040"/>
    <lineage>
        <taxon>Eukaryota</taxon>
        <taxon>Metazoa</taxon>
        <taxon>Ecdysozoa</taxon>
        <taxon>Arthropoda</taxon>
        <taxon>Chelicerata</taxon>
        <taxon>Arachnida</taxon>
        <taxon>Acari</taxon>
        <taxon>Parasitiformes</taxon>
        <taxon>Ixodida</taxon>
        <taxon>Ixodoidea</taxon>
        <taxon>Ixodidae</taxon>
        <taxon>Hyalomminae</taxon>
        <taxon>Hyalomma</taxon>
    </lineage>
</organism>
<accession>A0ACB7RYR3</accession>
<name>A0ACB7RYR3_HYAAI</name>
<dbReference type="Proteomes" id="UP000821845">
    <property type="component" value="Chromosome 7"/>
</dbReference>
<reference evidence="1" key="1">
    <citation type="submission" date="2020-05" db="EMBL/GenBank/DDBJ databases">
        <title>Large-scale comparative analyses of tick genomes elucidate their genetic diversity and vector capacities.</title>
        <authorList>
            <person name="Jia N."/>
            <person name="Wang J."/>
            <person name="Shi W."/>
            <person name="Du L."/>
            <person name="Sun Y."/>
            <person name="Zhan W."/>
            <person name="Jiang J."/>
            <person name="Wang Q."/>
            <person name="Zhang B."/>
            <person name="Ji P."/>
            <person name="Sakyi L.B."/>
            <person name="Cui X."/>
            <person name="Yuan T."/>
            <person name="Jiang B."/>
            <person name="Yang W."/>
            <person name="Lam T.T.-Y."/>
            <person name="Chang Q."/>
            <person name="Ding S."/>
            <person name="Wang X."/>
            <person name="Zhu J."/>
            <person name="Ruan X."/>
            <person name="Zhao L."/>
            <person name="Wei J."/>
            <person name="Que T."/>
            <person name="Du C."/>
            <person name="Cheng J."/>
            <person name="Dai P."/>
            <person name="Han X."/>
            <person name="Huang E."/>
            <person name="Gao Y."/>
            <person name="Liu J."/>
            <person name="Shao H."/>
            <person name="Ye R."/>
            <person name="Li L."/>
            <person name="Wei W."/>
            <person name="Wang X."/>
            <person name="Wang C."/>
            <person name="Yang T."/>
            <person name="Huo Q."/>
            <person name="Li W."/>
            <person name="Guo W."/>
            <person name="Chen H."/>
            <person name="Zhou L."/>
            <person name="Ni X."/>
            <person name="Tian J."/>
            <person name="Zhou Y."/>
            <person name="Sheng Y."/>
            <person name="Liu T."/>
            <person name="Pan Y."/>
            <person name="Xia L."/>
            <person name="Li J."/>
            <person name="Zhao F."/>
            <person name="Cao W."/>
        </authorList>
    </citation>
    <scope>NUCLEOTIDE SEQUENCE</scope>
    <source>
        <strain evidence="1">Hyas-2018</strain>
    </source>
</reference>
<protein>
    <submittedName>
        <fullName evidence="1">Uncharacterized protein</fullName>
    </submittedName>
</protein>
<dbReference type="EMBL" id="CM023487">
    <property type="protein sequence ID" value="KAH6926796.1"/>
    <property type="molecule type" value="Genomic_DNA"/>
</dbReference>
<evidence type="ECO:0000313" key="1">
    <source>
        <dbReference type="EMBL" id="KAH6926796.1"/>
    </source>
</evidence>
<sequence>MARAALGARGRAECVRQVGCPRRRILLKPGAYIPIMLEQHRAAEASFAYTRNPKPVVVTFRELPNLVPNTSTADWVQGFQIPLALEPELNEDDEIAVSHIDLLKVIVELLAKYDDQKLSKHITWLLVQYYAPMASYSLLVAKYADERKAKANLRMFRVLTVALSVVSRIAPADRHIIDDGYDGLLAAALDRVTVSNWMDEASKMSVSEKLKAVKREIWPPDAKAGSLVEFWVNNSDALHQVDKTQAYLETTRLRWNNLPGGSGNVRLREDLSEDKVYFMTLCYMFCESTGHLNPLAPDCNKVARNSASFAKAFGCPPNSPMNPEKKCPFFNGNSL</sequence>
<evidence type="ECO:0000313" key="2">
    <source>
        <dbReference type="Proteomes" id="UP000821845"/>
    </source>
</evidence>
<comment type="caution">
    <text evidence="1">The sequence shown here is derived from an EMBL/GenBank/DDBJ whole genome shotgun (WGS) entry which is preliminary data.</text>
</comment>
<proteinExistence type="predicted"/>